<evidence type="ECO:0000256" key="7">
    <source>
        <dbReference type="ARBA" id="ARBA00023128"/>
    </source>
</evidence>
<dbReference type="Proteomes" id="UP000308005">
    <property type="component" value="Unassembled WGS sequence"/>
</dbReference>
<dbReference type="GO" id="GO:0045259">
    <property type="term" value="C:proton-transporting ATP synthase complex"/>
    <property type="evidence" value="ECO:0007669"/>
    <property type="project" value="UniProtKB-KW"/>
</dbReference>
<keyword evidence="6" id="KW-0406">Ion transport</keyword>
<comment type="subcellular location">
    <subcellularLocation>
        <location evidence="1">Mitochondrion membrane</location>
    </subcellularLocation>
</comment>
<evidence type="ECO:0000313" key="11">
    <source>
        <dbReference type="EMBL" id="THZ27371.1"/>
    </source>
</evidence>
<sequence>MSVRGLSGSCLGKTERVQPTHRHVPIFRPLSQRQLFIMSFSASRMLLRTPQIGRIAVRHASTTSEAANAASNAASKATSQASQGLSKVQSSAESGISKAAGAAGSALNSIGGRTGQVISFVQSMIPPTVYYGKVGLELAKIVARGQKMSPPNVQTFQTYGQNLLSAVKNPGANSPSNPFQAMRNIGTSQLITAGVVAAEMIGFFTVGEMVGRMKLIGYRSSSHGEHH</sequence>
<dbReference type="GO" id="GO:0016787">
    <property type="term" value="F:hydrolase activity"/>
    <property type="evidence" value="ECO:0007669"/>
    <property type="project" value="UniProtKB-KW"/>
</dbReference>
<dbReference type="EMBL" id="QZBM01000058">
    <property type="protein sequence ID" value="THZ27371.1"/>
    <property type="molecule type" value="Genomic_DNA"/>
</dbReference>
<comment type="similarity">
    <text evidence="2">Belongs to the ATPase g subunit family.</text>
</comment>
<evidence type="ECO:0000256" key="8">
    <source>
        <dbReference type="ARBA" id="ARBA00023136"/>
    </source>
</evidence>
<keyword evidence="4" id="KW-0138">CF(0)</keyword>
<proteinExistence type="inferred from homology"/>
<keyword evidence="8" id="KW-0472">Membrane</keyword>
<evidence type="ECO:0000256" key="1">
    <source>
        <dbReference type="ARBA" id="ARBA00004325"/>
    </source>
</evidence>
<keyword evidence="5" id="KW-0375">Hydrogen ion transport</keyword>
<evidence type="ECO:0000256" key="3">
    <source>
        <dbReference type="ARBA" id="ARBA00022448"/>
    </source>
</evidence>
<dbReference type="EMBL" id="QZAR01000003">
    <property type="protein sequence ID" value="THW97401.1"/>
    <property type="molecule type" value="Genomic_DNA"/>
</dbReference>
<evidence type="ECO:0000313" key="12">
    <source>
        <dbReference type="Proteomes" id="UP000304928"/>
    </source>
</evidence>
<gene>
    <name evidence="11" type="ORF">D6C91_02281</name>
    <name evidence="10" type="ORF">D6D15_00363</name>
</gene>
<name>A0A4S9BU61_AURPU</name>
<dbReference type="Pfam" id="PF04718">
    <property type="entry name" value="ATP-synt_G"/>
    <property type="match status" value="1"/>
</dbReference>
<reference evidence="12 13" key="1">
    <citation type="submission" date="2018-10" db="EMBL/GenBank/DDBJ databases">
        <title>Fifty Aureobasidium pullulans genomes reveal a recombining polyextremotolerant generalist.</title>
        <authorList>
            <person name="Gostincar C."/>
            <person name="Turk M."/>
            <person name="Zajc J."/>
            <person name="Gunde-Cimerman N."/>
        </authorList>
    </citation>
    <scope>NUCLEOTIDE SEQUENCE [LARGE SCALE GENOMIC DNA]</scope>
    <source>
        <strain evidence="10 12">EXF-10507</strain>
        <strain evidence="11 13">EXF-3863</strain>
    </source>
</reference>
<keyword evidence="3" id="KW-0813">Transport</keyword>
<dbReference type="AlphaFoldDB" id="A0A4S9BU61"/>
<evidence type="ECO:0000256" key="4">
    <source>
        <dbReference type="ARBA" id="ARBA00022547"/>
    </source>
</evidence>
<dbReference type="Proteomes" id="UP000304928">
    <property type="component" value="Unassembled WGS sequence"/>
</dbReference>
<dbReference type="GO" id="GO:0015078">
    <property type="term" value="F:proton transmembrane transporter activity"/>
    <property type="evidence" value="ECO:0007669"/>
    <property type="project" value="InterPro"/>
</dbReference>
<organism evidence="10 12">
    <name type="scientific">Aureobasidium pullulans</name>
    <name type="common">Black yeast</name>
    <name type="synonym">Pullularia pullulans</name>
    <dbReference type="NCBI Taxonomy" id="5580"/>
    <lineage>
        <taxon>Eukaryota</taxon>
        <taxon>Fungi</taxon>
        <taxon>Dikarya</taxon>
        <taxon>Ascomycota</taxon>
        <taxon>Pezizomycotina</taxon>
        <taxon>Dothideomycetes</taxon>
        <taxon>Dothideomycetidae</taxon>
        <taxon>Dothideales</taxon>
        <taxon>Saccotheciaceae</taxon>
        <taxon>Aureobasidium</taxon>
    </lineage>
</organism>
<evidence type="ECO:0000256" key="9">
    <source>
        <dbReference type="ARBA" id="ARBA00023310"/>
    </source>
</evidence>
<dbReference type="GO" id="GO:0031966">
    <property type="term" value="C:mitochondrial membrane"/>
    <property type="evidence" value="ECO:0007669"/>
    <property type="project" value="UniProtKB-SubCell"/>
</dbReference>
<evidence type="ECO:0000256" key="5">
    <source>
        <dbReference type="ARBA" id="ARBA00022781"/>
    </source>
</evidence>
<evidence type="ECO:0000313" key="10">
    <source>
        <dbReference type="EMBL" id="THW97401.1"/>
    </source>
</evidence>
<evidence type="ECO:0000313" key="13">
    <source>
        <dbReference type="Proteomes" id="UP000308005"/>
    </source>
</evidence>
<comment type="caution">
    <text evidence="10">The sequence shown here is derived from an EMBL/GenBank/DDBJ whole genome shotgun (WGS) entry which is preliminary data.</text>
</comment>
<dbReference type="PANTHER" id="PTHR12386">
    <property type="entry name" value="ATP SYNTHASE SUBUNIT"/>
    <property type="match status" value="1"/>
</dbReference>
<dbReference type="GO" id="GO:0015986">
    <property type="term" value="P:proton motive force-driven ATP synthesis"/>
    <property type="evidence" value="ECO:0007669"/>
    <property type="project" value="InterPro"/>
</dbReference>
<dbReference type="InterPro" id="IPR006808">
    <property type="entry name" value="ATP_synth_F0_gsu_mt"/>
</dbReference>
<keyword evidence="7" id="KW-0496">Mitochondrion</keyword>
<evidence type="ECO:0000256" key="2">
    <source>
        <dbReference type="ARBA" id="ARBA00005699"/>
    </source>
</evidence>
<keyword evidence="10" id="KW-0378">Hydrolase</keyword>
<accession>A0A4S9BU61</accession>
<keyword evidence="9" id="KW-0066">ATP synthesis</keyword>
<protein>
    <submittedName>
        <fullName evidence="10">P-loop containing nucleoside triphosphate hydrolase protein</fullName>
    </submittedName>
</protein>
<evidence type="ECO:0000256" key="6">
    <source>
        <dbReference type="ARBA" id="ARBA00023065"/>
    </source>
</evidence>